<gene>
    <name evidence="2" type="ORF">SK128_004723</name>
</gene>
<sequence>MLSWLKKRMTDHDEPEKEKSFQSSTESSLSQGSSCDVHHLLCQKSLGVPRGSQNHATCSDSKSGNVVSICTPVEHIAESVTQIENIHNTDESLYPIEYPVDAALIDQNICSIGSTGWKSAQMLLNSSDNKTIRDMNTLMRVESCPNLTMEITRPVSSASFQCSRGDIKLPDQSESLNPKGRHVDDQKLYMVITDSMNFDGESFSSTNGNVLRHMNDKDTENIRNINLCNNSSDMSEAHPCDSNAGIYINKENPAVVTTAPPLECCNSPLDVTLSKAQSVTYANVHSTAGLESENIVKLMNMSSESLQYNEECLESRVEKCSVAMMDDDSKRGQDVENTPASYGNEKVFTLSVCKYSCPCCSFCLYKQSGKLCTIEGKQYIFTVYCHAPLLVSLEETSKFLLQKNVPVLLSQLEDGTDVMFDAALLPLSLKMVAIIVWQDTKPSTVLYPTAESLIYVEEVLVIQVQFVKFIAKTGVLEGVIDGQIESIIFSRNVVYLNGRKSKGIGEVRESLKCPFIKIFATVNKFIKVKAKAFVFIATCVWTDIMPSGLKKQYLIPGQIYSLISGYKYVLPVRYTCLHCDIPCILHYKKNKYEVEFTFDGKVITRNCSKEALCCGNNKVILTPPYTPFKIKARAHLLENKTRKSKFNCSVIMVQVPSAHVVMFKDHDLILKEEHEILTCSSEVAFDSNNSEASYIMDARGYMNCDSPENKPSNNPCTRSISIPVGYLNVPGVEQEKTTHLKYLHNSLNDNQSSHGKNDQLCGESTSLTEELYFTSLEENGKIIHPKDYNSYEKNSQCFKAIVHEPNFDDNQNHLLHSAHSTSLSSTCQEQSTTAPSRPVSQFLLESLQKKATHIKECRSDETFGESKYFVRTNSPSSSNTVVAVSSNSLPEIAEQASPKSVKSIKSERSSLASISSTACNTLSAKNCVPSQVVYQAHSLTADTTLPSMEEQLQFCDSSSYLSNSLTLRTHSSQSGESPISSWYVHASSSQALNIQNSGDQLTSSESDSLTDLMNKNVDAEKKLLYSTVASRKSPMSIEAKSLKIEIDEEGSSNTQIYLTKCKIKQLARSSGVAKANEKGLSLSTLAHFHHSTVCIEGEPIVLDKTLLGIHRYLLHDILDPYKKVTWMCLIEKCTPSSVCNVQVNYTVCLMWLGRTPTERYNKCLLDRHLIEIYPLEDIFPQIKKSSAASKEVINSSKLYATSGKIIKITKGGGILKGTVNISGSSPVADFRKFDIYINKKRLSLVQQDNLMASLEPYIGEIWKCLIVKIRKRCISKVAVDYYASLIWLGDLPTHVYQKLTKNFDVIVKMPENSQDNDFCQQNANELQSSLVLPEDEKTLDMGQCKPVYQKGIIKELLPRCGFLEGDVKFIRQRCFLYGIPLKNILLNEVLAVGEFSLNSL</sequence>
<evidence type="ECO:0000313" key="2">
    <source>
        <dbReference type="EMBL" id="KAK7078802.1"/>
    </source>
</evidence>
<dbReference type="Proteomes" id="UP001381693">
    <property type="component" value="Unassembled WGS sequence"/>
</dbReference>
<comment type="caution">
    <text evidence="2">The sequence shown here is derived from an EMBL/GenBank/DDBJ whole genome shotgun (WGS) entry which is preliminary data.</text>
</comment>
<dbReference type="EMBL" id="JAXCGZ010007661">
    <property type="protein sequence ID" value="KAK7078802.1"/>
    <property type="molecule type" value="Genomic_DNA"/>
</dbReference>
<reference evidence="2 3" key="1">
    <citation type="submission" date="2023-11" db="EMBL/GenBank/DDBJ databases">
        <title>Halocaridina rubra genome assembly.</title>
        <authorList>
            <person name="Smith C."/>
        </authorList>
    </citation>
    <scope>NUCLEOTIDE SEQUENCE [LARGE SCALE GENOMIC DNA]</scope>
    <source>
        <strain evidence="2">EP-1</strain>
        <tissue evidence="2">Whole</tissue>
    </source>
</reference>
<feature type="region of interest" description="Disordered" evidence="1">
    <location>
        <begin position="1"/>
        <end position="31"/>
    </location>
</feature>
<accession>A0AAN9AC52</accession>
<evidence type="ECO:0000313" key="3">
    <source>
        <dbReference type="Proteomes" id="UP001381693"/>
    </source>
</evidence>
<feature type="compositionally biased region" description="Basic and acidic residues" evidence="1">
    <location>
        <begin position="8"/>
        <end position="20"/>
    </location>
</feature>
<keyword evidence="3" id="KW-1185">Reference proteome</keyword>
<organism evidence="2 3">
    <name type="scientific">Halocaridina rubra</name>
    <name type="common">Hawaiian red shrimp</name>
    <dbReference type="NCBI Taxonomy" id="373956"/>
    <lineage>
        <taxon>Eukaryota</taxon>
        <taxon>Metazoa</taxon>
        <taxon>Ecdysozoa</taxon>
        <taxon>Arthropoda</taxon>
        <taxon>Crustacea</taxon>
        <taxon>Multicrustacea</taxon>
        <taxon>Malacostraca</taxon>
        <taxon>Eumalacostraca</taxon>
        <taxon>Eucarida</taxon>
        <taxon>Decapoda</taxon>
        <taxon>Pleocyemata</taxon>
        <taxon>Caridea</taxon>
        <taxon>Atyoidea</taxon>
        <taxon>Atyidae</taxon>
        <taxon>Halocaridina</taxon>
    </lineage>
</organism>
<evidence type="ECO:0000256" key="1">
    <source>
        <dbReference type="SAM" id="MobiDB-lite"/>
    </source>
</evidence>
<name>A0AAN9AC52_HALRR</name>
<protein>
    <submittedName>
        <fullName evidence="2">Uncharacterized protein</fullName>
    </submittedName>
</protein>
<feature type="compositionally biased region" description="Low complexity" evidence="1">
    <location>
        <begin position="21"/>
        <end position="31"/>
    </location>
</feature>
<proteinExistence type="predicted"/>